<dbReference type="AlphaFoldDB" id="A0A2P6MVD5"/>
<dbReference type="EMBL" id="MDYQ01000372">
    <property type="protein sequence ID" value="PRP75606.1"/>
    <property type="molecule type" value="Genomic_DNA"/>
</dbReference>
<name>A0A2P6MVD5_9EUKA</name>
<dbReference type="Proteomes" id="UP000241769">
    <property type="component" value="Unassembled WGS sequence"/>
</dbReference>
<feature type="compositionally biased region" description="Polar residues" evidence="1">
    <location>
        <begin position="74"/>
        <end position="89"/>
    </location>
</feature>
<sequence length="106" mass="12099">MPVTAIAPSSSWSWWFSHQSAQASMYRSRPTLSCRRGCVPSWYDLAVLHHDLFSRRTTTPTERARAIEHAPRQPLTTQSRDPLRSAQHTHVWTCTTHKTINGTTTP</sequence>
<gene>
    <name evidence="2" type="ORF">PROFUN_07972</name>
</gene>
<dbReference type="InParanoid" id="A0A2P6MVD5"/>
<evidence type="ECO:0000313" key="2">
    <source>
        <dbReference type="EMBL" id="PRP75606.1"/>
    </source>
</evidence>
<accession>A0A2P6MVD5</accession>
<comment type="caution">
    <text evidence="2">The sequence shown here is derived from an EMBL/GenBank/DDBJ whole genome shotgun (WGS) entry which is preliminary data.</text>
</comment>
<evidence type="ECO:0000256" key="1">
    <source>
        <dbReference type="SAM" id="MobiDB-lite"/>
    </source>
</evidence>
<evidence type="ECO:0000313" key="3">
    <source>
        <dbReference type="Proteomes" id="UP000241769"/>
    </source>
</evidence>
<keyword evidence="3" id="KW-1185">Reference proteome</keyword>
<proteinExistence type="predicted"/>
<reference evidence="2 3" key="1">
    <citation type="journal article" date="2018" name="Genome Biol. Evol.">
        <title>Multiple Roots of Fruiting Body Formation in Amoebozoa.</title>
        <authorList>
            <person name="Hillmann F."/>
            <person name="Forbes G."/>
            <person name="Novohradska S."/>
            <person name="Ferling I."/>
            <person name="Riege K."/>
            <person name="Groth M."/>
            <person name="Westermann M."/>
            <person name="Marz M."/>
            <person name="Spaller T."/>
            <person name="Winckler T."/>
            <person name="Schaap P."/>
            <person name="Glockner G."/>
        </authorList>
    </citation>
    <scope>NUCLEOTIDE SEQUENCE [LARGE SCALE GENOMIC DNA]</scope>
    <source>
        <strain evidence="2 3">Jena</strain>
    </source>
</reference>
<protein>
    <submittedName>
        <fullName evidence="2">Uncharacterized protein</fullName>
    </submittedName>
</protein>
<feature type="region of interest" description="Disordered" evidence="1">
    <location>
        <begin position="70"/>
        <end position="89"/>
    </location>
</feature>
<organism evidence="2 3">
    <name type="scientific">Planoprotostelium fungivorum</name>
    <dbReference type="NCBI Taxonomy" id="1890364"/>
    <lineage>
        <taxon>Eukaryota</taxon>
        <taxon>Amoebozoa</taxon>
        <taxon>Evosea</taxon>
        <taxon>Variosea</taxon>
        <taxon>Cavosteliida</taxon>
        <taxon>Cavosteliaceae</taxon>
        <taxon>Planoprotostelium</taxon>
    </lineage>
</organism>